<keyword evidence="1" id="KW-0175">Coiled coil</keyword>
<evidence type="ECO:0000256" key="1">
    <source>
        <dbReference type="SAM" id="Coils"/>
    </source>
</evidence>
<keyword evidence="2" id="KW-1133">Transmembrane helix</keyword>
<dbReference type="RefSeq" id="WP_141165725.1">
    <property type="nucleotide sequence ID" value="NZ_VHLH01000004.1"/>
</dbReference>
<evidence type="ECO:0000313" key="3">
    <source>
        <dbReference type="EMBL" id="TPW31362.1"/>
    </source>
</evidence>
<evidence type="ECO:0000256" key="2">
    <source>
        <dbReference type="SAM" id="Phobius"/>
    </source>
</evidence>
<dbReference type="AlphaFoldDB" id="A0A506UAA1"/>
<comment type="caution">
    <text evidence="3">The sequence shown here is derived from an EMBL/GenBank/DDBJ whole genome shotgun (WGS) entry which is preliminary data.</text>
</comment>
<dbReference type="Proteomes" id="UP000320314">
    <property type="component" value="Unassembled WGS sequence"/>
</dbReference>
<keyword evidence="4" id="KW-1185">Reference proteome</keyword>
<feature type="transmembrane region" description="Helical" evidence="2">
    <location>
        <begin position="12"/>
        <end position="31"/>
    </location>
</feature>
<gene>
    <name evidence="3" type="ORF">FJU11_03980</name>
</gene>
<sequence length="107" mass="12239">MVMRTKHRRQSRLGRLTVPCLAAVFLSYFGYHAVNGDLGLNARVQLEAKRAELSKTLDGLRHQREGLEQRASLLKGDTLDRDMLDIQSREMLDVTSPDDIVIFRRSN</sequence>
<keyword evidence="2" id="KW-0812">Transmembrane</keyword>
<dbReference type="Pfam" id="PF04977">
    <property type="entry name" value="DivIC"/>
    <property type="match status" value="1"/>
</dbReference>
<reference evidence="3 4" key="1">
    <citation type="submission" date="2019-06" db="EMBL/GenBank/DDBJ databases">
        <authorList>
            <person name="Li M."/>
        </authorList>
    </citation>
    <scope>NUCLEOTIDE SEQUENCE [LARGE SCALE GENOMIC DNA]</scope>
    <source>
        <strain evidence="3 4">BGMRC6574</strain>
    </source>
</reference>
<evidence type="ECO:0000313" key="4">
    <source>
        <dbReference type="Proteomes" id="UP000320314"/>
    </source>
</evidence>
<dbReference type="OrthoDB" id="9815600at2"/>
<accession>A0A506UAA1</accession>
<protein>
    <submittedName>
        <fullName evidence="3">Septum formation initiator family protein</fullName>
    </submittedName>
</protein>
<keyword evidence="2" id="KW-0472">Membrane</keyword>
<name>A0A506UAA1_9HYPH</name>
<dbReference type="EMBL" id="VHLH01000004">
    <property type="protein sequence ID" value="TPW31362.1"/>
    <property type="molecule type" value="Genomic_DNA"/>
</dbReference>
<feature type="coiled-coil region" evidence="1">
    <location>
        <begin position="43"/>
        <end position="77"/>
    </location>
</feature>
<dbReference type="InterPro" id="IPR007060">
    <property type="entry name" value="FtsL/DivIC"/>
</dbReference>
<proteinExistence type="predicted"/>
<organism evidence="3 4">
    <name type="scientific">Pararhizobium mangrovi</name>
    <dbReference type="NCBI Taxonomy" id="2590452"/>
    <lineage>
        <taxon>Bacteria</taxon>
        <taxon>Pseudomonadati</taxon>
        <taxon>Pseudomonadota</taxon>
        <taxon>Alphaproteobacteria</taxon>
        <taxon>Hyphomicrobiales</taxon>
        <taxon>Rhizobiaceae</taxon>
        <taxon>Rhizobium/Agrobacterium group</taxon>
        <taxon>Pararhizobium</taxon>
    </lineage>
</organism>